<accession>A0ABZ1F0J8</accession>
<name>A0ABZ1F0J8_9ACTN</name>
<keyword evidence="1" id="KW-1133">Transmembrane helix</keyword>
<feature type="transmembrane region" description="Helical" evidence="1">
    <location>
        <begin position="195"/>
        <end position="217"/>
    </location>
</feature>
<keyword evidence="1" id="KW-0472">Membrane</keyword>
<evidence type="ECO:0000313" key="3">
    <source>
        <dbReference type="Proteomes" id="UP001356428"/>
    </source>
</evidence>
<dbReference type="RefSeq" id="WP_326703912.1">
    <property type="nucleotide sequence ID" value="NZ_CP108861.1"/>
</dbReference>
<protein>
    <recommendedName>
        <fullName evidence="4">DUF3592 domain-containing protein</fullName>
    </recommendedName>
</protein>
<organism evidence="2 3">
    <name type="scientific">Streptomyces cyaneofuscatus</name>
    <dbReference type="NCBI Taxonomy" id="66883"/>
    <lineage>
        <taxon>Bacteria</taxon>
        <taxon>Bacillati</taxon>
        <taxon>Actinomycetota</taxon>
        <taxon>Actinomycetes</taxon>
        <taxon>Kitasatosporales</taxon>
        <taxon>Streptomycetaceae</taxon>
        <taxon>Streptomyces</taxon>
    </lineage>
</organism>
<evidence type="ECO:0000313" key="2">
    <source>
        <dbReference type="EMBL" id="WSB09907.1"/>
    </source>
</evidence>
<dbReference type="Proteomes" id="UP001356428">
    <property type="component" value="Chromosome"/>
</dbReference>
<evidence type="ECO:0008006" key="4">
    <source>
        <dbReference type="Google" id="ProtNLM"/>
    </source>
</evidence>
<sequence>MNRSSSPSSSPFSSPSGRPSLMGVTFAALVGSVLVLVAAVLFALLPGSLSEARDFRAARPCAEIGGSAVENGDCLSEWPATVVSTETGRKKKSVTYWITLDPGAEEEPFRIRMRGDGPVWEKLAPGDEVTVSSWRDVVWAVGLGEQRQDTTTKPGYAPTVQLAVGLALLIVGAVFLRGAGWLHRLRATRAPAVRAAQVVVPMAATLVAVGVAVTAAVTTDRLWLVLLVTAVGCAAAWTASVLLVRRLAGVRTP</sequence>
<reference evidence="2 3" key="1">
    <citation type="submission" date="2022-10" db="EMBL/GenBank/DDBJ databases">
        <title>The complete genomes of actinobacterial strains from the NBC collection.</title>
        <authorList>
            <person name="Joergensen T.S."/>
            <person name="Alvarez Arevalo M."/>
            <person name="Sterndorff E.B."/>
            <person name="Faurdal D."/>
            <person name="Vuksanovic O."/>
            <person name="Mourched A.-S."/>
            <person name="Charusanti P."/>
            <person name="Shaw S."/>
            <person name="Blin K."/>
            <person name="Weber T."/>
        </authorList>
    </citation>
    <scope>NUCLEOTIDE SEQUENCE [LARGE SCALE GENOMIC DNA]</scope>
    <source>
        <strain evidence="2 3">NBC 01792</strain>
    </source>
</reference>
<feature type="transmembrane region" description="Helical" evidence="1">
    <location>
        <begin position="21"/>
        <end position="45"/>
    </location>
</feature>
<feature type="transmembrane region" description="Helical" evidence="1">
    <location>
        <begin position="162"/>
        <end position="183"/>
    </location>
</feature>
<gene>
    <name evidence="2" type="ORF">OG849_23040</name>
</gene>
<keyword evidence="3" id="KW-1185">Reference proteome</keyword>
<dbReference type="EMBL" id="CP109083">
    <property type="protein sequence ID" value="WSB09907.1"/>
    <property type="molecule type" value="Genomic_DNA"/>
</dbReference>
<proteinExistence type="predicted"/>
<evidence type="ECO:0000256" key="1">
    <source>
        <dbReference type="SAM" id="Phobius"/>
    </source>
</evidence>
<keyword evidence="1" id="KW-0812">Transmembrane</keyword>
<feature type="transmembrane region" description="Helical" evidence="1">
    <location>
        <begin position="223"/>
        <end position="244"/>
    </location>
</feature>